<comment type="subcellular location">
    <subcellularLocation>
        <location evidence="1">Cell membrane</location>
        <topology evidence="1">Multi-pass membrane protein</topology>
    </subcellularLocation>
</comment>
<dbReference type="AlphaFoldDB" id="A0A010Z0N4"/>
<keyword evidence="3 7" id="KW-0812">Transmembrane</keyword>
<evidence type="ECO:0000256" key="4">
    <source>
        <dbReference type="ARBA" id="ARBA00022989"/>
    </source>
</evidence>
<dbReference type="HOGENOM" id="CLU_031365_2_0_11"/>
<evidence type="ECO:0000256" key="3">
    <source>
        <dbReference type="ARBA" id="ARBA00022692"/>
    </source>
</evidence>
<keyword evidence="2" id="KW-1003">Cell membrane</keyword>
<dbReference type="GO" id="GO:0015658">
    <property type="term" value="F:branched-chain amino acid transmembrane transporter activity"/>
    <property type="evidence" value="ECO:0007669"/>
    <property type="project" value="InterPro"/>
</dbReference>
<evidence type="ECO:0000313" key="9">
    <source>
        <dbReference type="Proteomes" id="UP000021053"/>
    </source>
</evidence>
<sequence>MNRLVGIGFLVVTMSLPLVLDDTRLSIYVLMGLAVLAVTGISLLMGYAGQVSLGQAAFYGIGAYTAAVPAVHGWPPIVGLLAAPLVAAGAAALLGALLLRLRGHYLAFATLALQLIILSVAAEIEFFGGAIGLQGIPQFGIGSVTLDEPREYAWLTWAAVALVLLLTANIVASRPGRALRALAGSEQAAAASGVPVIRYKVTVFALSAAFAGLAGGIYAFFLGYIAPGSFTIAMSVEWVVMAVFGGLGTRWGPVVGTVAVTLVVQVLNDLSTRPGAPSYAPTVLGYAAYAVLLIGVLLFMPAGVVPWIGNRLRRRRKTPDEPIRMIPEWPPRREQTSRATTPP</sequence>
<keyword evidence="9" id="KW-1185">Reference proteome</keyword>
<dbReference type="PANTHER" id="PTHR30482">
    <property type="entry name" value="HIGH-AFFINITY BRANCHED-CHAIN AMINO ACID TRANSPORT SYSTEM PERMEASE"/>
    <property type="match status" value="1"/>
</dbReference>
<dbReference type="PATRIC" id="fig|927661.3.peg.2077"/>
<protein>
    <submittedName>
        <fullName evidence="8">Amino acid/amide ABC transporter membrane protein 2, HAAT family</fullName>
    </submittedName>
</protein>
<feature type="transmembrane region" description="Helical" evidence="7">
    <location>
        <begin position="27"/>
        <end position="49"/>
    </location>
</feature>
<evidence type="ECO:0000256" key="7">
    <source>
        <dbReference type="SAM" id="Phobius"/>
    </source>
</evidence>
<evidence type="ECO:0000256" key="1">
    <source>
        <dbReference type="ARBA" id="ARBA00004651"/>
    </source>
</evidence>
<feature type="transmembrane region" description="Helical" evidence="7">
    <location>
        <begin position="152"/>
        <end position="172"/>
    </location>
</feature>
<accession>A0A010Z0N4</accession>
<dbReference type="InterPro" id="IPR001851">
    <property type="entry name" value="ABC_transp_permease"/>
</dbReference>
<feature type="transmembrane region" description="Helical" evidence="7">
    <location>
        <begin position="106"/>
        <end position="132"/>
    </location>
</feature>
<dbReference type="EMBL" id="JFBT01000001">
    <property type="protein sequence ID" value="EXG81018.1"/>
    <property type="molecule type" value="Genomic_DNA"/>
</dbReference>
<organism evidence="8 9">
    <name type="scientific">Cryptosporangium arvum DSM 44712</name>
    <dbReference type="NCBI Taxonomy" id="927661"/>
    <lineage>
        <taxon>Bacteria</taxon>
        <taxon>Bacillati</taxon>
        <taxon>Actinomycetota</taxon>
        <taxon>Actinomycetes</taxon>
        <taxon>Cryptosporangiales</taxon>
        <taxon>Cryptosporangiaceae</taxon>
        <taxon>Cryptosporangium</taxon>
    </lineage>
</organism>
<feature type="transmembrane region" description="Helical" evidence="7">
    <location>
        <begin position="80"/>
        <end position="99"/>
    </location>
</feature>
<feature type="transmembrane region" description="Helical" evidence="7">
    <location>
        <begin position="286"/>
        <end position="308"/>
    </location>
</feature>
<name>A0A010Z0N4_9ACTN</name>
<evidence type="ECO:0000256" key="5">
    <source>
        <dbReference type="ARBA" id="ARBA00023136"/>
    </source>
</evidence>
<reference evidence="8 9" key="1">
    <citation type="submission" date="2013-07" db="EMBL/GenBank/DDBJ databases">
        <authorList>
            <consortium name="DOE Joint Genome Institute"/>
            <person name="Eisen J."/>
            <person name="Huntemann M."/>
            <person name="Han J."/>
            <person name="Chen A."/>
            <person name="Kyrpides N."/>
            <person name="Mavromatis K."/>
            <person name="Markowitz V."/>
            <person name="Palaniappan K."/>
            <person name="Ivanova N."/>
            <person name="Schaumberg A."/>
            <person name="Pati A."/>
            <person name="Liolios K."/>
            <person name="Nordberg H.P."/>
            <person name="Cantor M.N."/>
            <person name="Hua S.X."/>
            <person name="Woyke T."/>
        </authorList>
    </citation>
    <scope>NUCLEOTIDE SEQUENCE [LARGE SCALE GENOMIC DNA]</scope>
    <source>
        <strain evidence="8 9">DSM 44712</strain>
    </source>
</reference>
<gene>
    <name evidence="8" type="ORF">CryarDRAFT_2113</name>
</gene>
<dbReference type="Pfam" id="PF02653">
    <property type="entry name" value="BPD_transp_2"/>
    <property type="match status" value="1"/>
</dbReference>
<evidence type="ECO:0000313" key="8">
    <source>
        <dbReference type="EMBL" id="EXG81018.1"/>
    </source>
</evidence>
<proteinExistence type="predicted"/>
<comment type="caution">
    <text evidence="8">The sequence shown here is derived from an EMBL/GenBank/DDBJ whole genome shotgun (WGS) entry which is preliminary data.</text>
</comment>
<dbReference type="PANTHER" id="PTHR30482:SF18">
    <property type="entry name" value="BRANCHED AMINO ACID TRANSPORT SYSTEM PERMEASE"/>
    <property type="match status" value="1"/>
</dbReference>
<dbReference type="InterPro" id="IPR043428">
    <property type="entry name" value="LivM-like"/>
</dbReference>
<keyword evidence="4 7" id="KW-1133">Transmembrane helix</keyword>
<feature type="region of interest" description="Disordered" evidence="6">
    <location>
        <begin position="322"/>
        <end position="343"/>
    </location>
</feature>
<evidence type="ECO:0000256" key="2">
    <source>
        <dbReference type="ARBA" id="ARBA00022475"/>
    </source>
</evidence>
<dbReference type="Proteomes" id="UP000021053">
    <property type="component" value="Unassembled WGS sequence"/>
</dbReference>
<feature type="transmembrane region" description="Helical" evidence="7">
    <location>
        <begin position="203"/>
        <end position="226"/>
    </location>
</feature>
<keyword evidence="5 7" id="KW-0472">Membrane</keyword>
<dbReference type="CDD" id="cd06581">
    <property type="entry name" value="TM_PBP1_LivM_like"/>
    <property type="match status" value="1"/>
</dbReference>
<dbReference type="RefSeq" id="WP_063725695.1">
    <property type="nucleotide sequence ID" value="NZ_KK073874.1"/>
</dbReference>
<dbReference type="GO" id="GO:0005886">
    <property type="term" value="C:plasma membrane"/>
    <property type="evidence" value="ECO:0007669"/>
    <property type="project" value="UniProtKB-SubCell"/>
</dbReference>
<evidence type="ECO:0000256" key="6">
    <source>
        <dbReference type="SAM" id="MobiDB-lite"/>
    </source>
</evidence>